<accession>A0AA40G308</accession>
<name>A0AA40G308_9HYME</name>
<feature type="region of interest" description="Disordered" evidence="1">
    <location>
        <begin position="45"/>
        <end position="109"/>
    </location>
</feature>
<evidence type="ECO:0000313" key="2">
    <source>
        <dbReference type="EMBL" id="KAK1130148.1"/>
    </source>
</evidence>
<comment type="caution">
    <text evidence="2">The sequence shown here is derived from an EMBL/GenBank/DDBJ whole genome shotgun (WGS) entry which is preliminary data.</text>
</comment>
<protein>
    <submittedName>
        <fullName evidence="2">Uncharacterized protein</fullName>
    </submittedName>
</protein>
<dbReference type="Proteomes" id="UP001177670">
    <property type="component" value="Unassembled WGS sequence"/>
</dbReference>
<keyword evidence="3" id="KW-1185">Reference proteome</keyword>
<evidence type="ECO:0000313" key="3">
    <source>
        <dbReference type="Proteomes" id="UP001177670"/>
    </source>
</evidence>
<dbReference type="EMBL" id="JAHYIQ010000008">
    <property type="protein sequence ID" value="KAK1130148.1"/>
    <property type="molecule type" value="Genomic_DNA"/>
</dbReference>
<proteinExistence type="predicted"/>
<evidence type="ECO:0000256" key="1">
    <source>
        <dbReference type="SAM" id="MobiDB-lite"/>
    </source>
</evidence>
<organism evidence="2 3">
    <name type="scientific">Melipona bicolor</name>
    <dbReference type="NCBI Taxonomy" id="60889"/>
    <lineage>
        <taxon>Eukaryota</taxon>
        <taxon>Metazoa</taxon>
        <taxon>Ecdysozoa</taxon>
        <taxon>Arthropoda</taxon>
        <taxon>Hexapoda</taxon>
        <taxon>Insecta</taxon>
        <taxon>Pterygota</taxon>
        <taxon>Neoptera</taxon>
        <taxon>Endopterygota</taxon>
        <taxon>Hymenoptera</taxon>
        <taxon>Apocrita</taxon>
        <taxon>Aculeata</taxon>
        <taxon>Apoidea</taxon>
        <taxon>Anthophila</taxon>
        <taxon>Apidae</taxon>
        <taxon>Melipona</taxon>
    </lineage>
</organism>
<gene>
    <name evidence="2" type="ORF">K0M31_019832</name>
</gene>
<reference evidence="2" key="1">
    <citation type="submission" date="2021-10" db="EMBL/GenBank/DDBJ databases">
        <title>Melipona bicolor Genome sequencing and assembly.</title>
        <authorList>
            <person name="Araujo N.S."/>
            <person name="Arias M.C."/>
        </authorList>
    </citation>
    <scope>NUCLEOTIDE SEQUENCE</scope>
    <source>
        <strain evidence="2">USP_2M_L1-L4_2017</strain>
        <tissue evidence="2">Whole body</tissue>
    </source>
</reference>
<feature type="compositionally biased region" description="Polar residues" evidence="1">
    <location>
        <begin position="97"/>
        <end position="109"/>
    </location>
</feature>
<feature type="compositionally biased region" description="Basic and acidic residues" evidence="1">
    <location>
        <begin position="54"/>
        <end position="64"/>
    </location>
</feature>
<dbReference type="AlphaFoldDB" id="A0AA40G308"/>
<sequence length="109" mass="11756">MCTMHVCITRSWLHEAISSCWCSFGSPSIEPGLLALPGRRGAVGVDTQSRRARRDTPIEARNAEDGETGIAHRTVAQPGKHASRTAKPGMIHDYSPRNATESMIATGNV</sequence>